<protein>
    <submittedName>
        <fullName evidence="4">Uncharacterized protein</fullName>
    </submittedName>
</protein>
<evidence type="ECO:0000256" key="3">
    <source>
        <dbReference type="SAM" id="SignalP"/>
    </source>
</evidence>
<feature type="compositionally biased region" description="Acidic residues" evidence="1">
    <location>
        <begin position="262"/>
        <end position="277"/>
    </location>
</feature>
<evidence type="ECO:0000256" key="1">
    <source>
        <dbReference type="SAM" id="MobiDB-lite"/>
    </source>
</evidence>
<keyword evidence="3" id="KW-0732">Signal</keyword>
<keyword evidence="5" id="KW-1185">Reference proteome</keyword>
<keyword evidence="2" id="KW-0812">Transmembrane</keyword>
<proteinExistence type="predicted"/>
<evidence type="ECO:0000313" key="4">
    <source>
        <dbReference type="EMBL" id="CAK9023080.1"/>
    </source>
</evidence>
<feature type="chain" id="PRO_5047358717" evidence="3">
    <location>
        <begin position="28"/>
        <end position="445"/>
    </location>
</feature>
<feature type="region of interest" description="Disordered" evidence="1">
    <location>
        <begin position="225"/>
        <end position="277"/>
    </location>
</feature>
<evidence type="ECO:0000256" key="2">
    <source>
        <dbReference type="SAM" id="Phobius"/>
    </source>
</evidence>
<feature type="signal peptide" evidence="3">
    <location>
        <begin position="1"/>
        <end position="27"/>
    </location>
</feature>
<gene>
    <name evidence="4" type="ORF">SCF082_LOCUS16050</name>
</gene>
<feature type="transmembrane region" description="Helical" evidence="2">
    <location>
        <begin position="306"/>
        <end position="327"/>
    </location>
</feature>
<name>A0ABP0K8H9_9DINO</name>
<keyword evidence="2" id="KW-0472">Membrane</keyword>
<feature type="region of interest" description="Disordered" evidence="1">
    <location>
        <begin position="361"/>
        <end position="392"/>
    </location>
</feature>
<sequence length="445" mass="49313">MPRPSHGHSTVRAKAFFILLLLGGHEAVRIHEDVNLTALTYQNEDPMWEKVYRDMNKDCYWERTWGYCYGDGCVWKPFALDFRPHEGSCRKSDKYLLKTDPHNSMQMFAGILKAKSEKYAKNCQGRFSGWNLKCKRRLQHMVNAVRFMALAKDELNEKPQAEEQKALQDSFTSSLSNMAETFGEDEDGALVGKLKDKILDSDALKENPEGTVKKMVDLITKLTQGSKAEHDEAKSSIEATQAFEPDQLDETTTPDETSGDMVSEEEKDLSEAQEEVNEELLGLDPIPSSSDGTSALEVMSSVDGQMIAAVLLAVVAVGATIVISAIISQVVFAALMAYAFLSAFGCGVYYAGRYQGENKQIEAPEEAEKKEDAVDKKDGKTENQTGEGGEVAEKGMSKWSAVKKGLICTGRYIILPFKLVWKLGKWVVKGIRKVASKKGNSTKAE</sequence>
<feature type="compositionally biased region" description="Basic and acidic residues" evidence="1">
    <location>
        <begin position="361"/>
        <end position="381"/>
    </location>
</feature>
<reference evidence="4 5" key="1">
    <citation type="submission" date="2024-02" db="EMBL/GenBank/DDBJ databases">
        <authorList>
            <person name="Chen Y."/>
            <person name="Shah S."/>
            <person name="Dougan E. K."/>
            <person name="Thang M."/>
            <person name="Chan C."/>
        </authorList>
    </citation>
    <scope>NUCLEOTIDE SEQUENCE [LARGE SCALE GENOMIC DNA]</scope>
</reference>
<dbReference type="EMBL" id="CAXAMM010010335">
    <property type="protein sequence ID" value="CAK9023080.1"/>
    <property type="molecule type" value="Genomic_DNA"/>
</dbReference>
<dbReference type="Proteomes" id="UP001642464">
    <property type="component" value="Unassembled WGS sequence"/>
</dbReference>
<feature type="transmembrane region" description="Helical" evidence="2">
    <location>
        <begin position="333"/>
        <end position="352"/>
    </location>
</feature>
<keyword evidence="2" id="KW-1133">Transmembrane helix</keyword>
<evidence type="ECO:0000313" key="5">
    <source>
        <dbReference type="Proteomes" id="UP001642464"/>
    </source>
</evidence>
<organism evidence="4 5">
    <name type="scientific">Durusdinium trenchii</name>
    <dbReference type="NCBI Taxonomy" id="1381693"/>
    <lineage>
        <taxon>Eukaryota</taxon>
        <taxon>Sar</taxon>
        <taxon>Alveolata</taxon>
        <taxon>Dinophyceae</taxon>
        <taxon>Suessiales</taxon>
        <taxon>Symbiodiniaceae</taxon>
        <taxon>Durusdinium</taxon>
    </lineage>
</organism>
<comment type="caution">
    <text evidence="4">The sequence shown here is derived from an EMBL/GenBank/DDBJ whole genome shotgun (WGS) entry which is preliminary data.</text>
</comment>
<accession>A0ABP0K8H9</accession>